<keyword evidence="1" id="KW-0472">Membrane</keyword>
<keyword evidence="1" id="KW-0812">Transmembrane</keyword>
<name>A0A7X0XEI2_9LIST</name>
<comment type="caution">
    <text evidence="2">The sequence shown here is derived from an EMBL/GenBank/DDBJ whole genome shotgun (WGS) entry which is preliminary data.</text>
</comment>
<sequence length="113" mass="12015">MIKSKTGLIIGSIACLLIILLTLVPDVVYAAPSAGQVTSKFNNGMKVIQGILSGIVVSIGIAVSLFIIIKKMPSADDPHEKNQIYKSIGVVMMLVILAGAIVWLVPFFYGLLT</sequence>
<dbReference type="Proteomes" id="UP000533953">
    <property type="component" value="Unassembled WGS sequence"/>
</dbReference>
<evidence type="ECO:0000313" key="3">
    <source>
        <dbReference type="Proteomes" id="UP000533953"/>
    </source>
</evidence>
<evidence type="ECO:0000313" key="2">
    <source>
        <dbReference type="EMBL" id="MBC1492744.1"/>
    </source>
</evidence>
<accession>A0A7X0XEI2</accession>
<organism evidence="2 3">
    <name type="scientific">Listeria booriae</name>
    <dbReference type="NCBI Taxonomy" id="1552123"/>
    <lineage>
        <taxon>Bacteria</taxon>
        <taxon>Bacillati</taxon>
        <taxon>Bacillota</taxon>
        <taxon>Bacilli</taxon>
        <taxon>Bacillales</taxon>
        <taxon>Listeriaceae</taxon>
        <taxon>Listeria</taxon>
    </lineage>
</organism>
<dbReference type="Pfam" id="PF16943">
    <property type="entry name" value="T4SS_CagC"/>
    <property type="match status" value="1"/>
</dbReference>
<dbReference type="InterPro" id="IPR031607">
    <property type="entry name" value="T4SS_CagC"/>
</dbReference>
<keyword evidence="1" id="KW-1133">Transmembrane helix</keyword>
<feature type="transmembrane region" description="Helical" evidence="1">
    <location>
        <begin position="46"/>
        <end position="69"/>
    </location>
</feature>
<proteinExistence type="predicted"/>
<protein>
    <submittedName>
        <fullName evidence="2">Conjugal transfer protein</fullName>
    </submittedName>
</protein>
<reference evidence="2 3" key="1">
    <citation type="submission" date="2020-03" db="EMBL/GenBank/DDBJ databases">
        <title>Soil Listeria distribution.</title>
        <authorList>
            <person name="Liao J."/>
            <person name="Wiedmann M."/>
        </authorList>
    </citation>
    <scope>NUCLEOTIDE SEQUENCE [LARGE SCALE GENOMIC DNA]</scope>
    <source>
        <strain evidence="2 3">FSL L7-1547</strain>
    </source>
</reference>
<feature type="transmembrane region" description="Helical" evidence="1">
    <location>
        <begin position="90"/>
        <end position="112"/>
    </location>
</feature>
<dbReference type="EMBL" id="JAASTX010000018">
    <property type="protein sequence ID" value="MBC1492744.1"/>
    <property type="molecule type" value="Genomic_DNA"/>
</dbReference>
<dbReference type="AlphaFoldDB" id="A0A7X0XEI2"/>
<gene>
    <name evidence="2" type="ORF">HCI99_13045</name>
</gene>
<dbReference type="RefSeq" id="WP_185369142.1">
    <property type="nucleotide sequence ID" value="NZ_JAAROK010000012.1"/>
</dbReference>
<evidence type="ECO:0000256" key="1">
    <source>
        <dbReference type="SAM" id="Phobius"/>
    </source>
</evidence>